<evidence type="ECO:0000256" key="1">
    <source>
        <dbReference type="SAM" id="SignalP"/>
    </source>
</evidence>
<dbReference type="SMART" id="SM00635">
    <property type="entry name" value="BID_2"/>
    <property type="match status" value="1"/>
</dbReference>
<keyword evidence="4" id="KW-1185">Reference proteome</keyword>
<dbReference type="SUPFAM" id="SSF49373">
    <property type="entry name" value="Invasin/intimin cell-adhesion fragments"/>
    <property type="match status" value="1"/>
</dbReference>
<sequence>MFNPYNHIITRMKLTKFAVALSLVTLSLLTSCGPNTINTPVEVTNLTLSPATTTMLEGETLQLVATTTPAGTKVTYTIDKSSVATVSESGLVKALTPGTAIVTAQAGDKKSTCTITVVKASEVMLINKIDQKKYVAGSTIDYKVSASTEKAESYDLQLDFSVRKTANYNFSLSFAKETSGTVCLGSCEAFENQTSFKKDIKLTADEEEVPYEKEKGATTPISTHIDIPNPIVGQTYTNTITITLTPKAGGEPLVWTVNLTVTII</sequence>
<dbReference type="AlphaFoldDB" id="C3J854"/>
<comment type="caution">
    <text evidence="3">The sequence shown here is derived from an EMBL/GenBank/DDBJ whole genome shotgun (WGS) entry which is preliminary data.</text>
</comment>
<gene>
    <name evidence="3" type="ORF">POREN0001_1297</name>
</gene>
<name>C3J854_POREA</name>
<feature type="domain" description="BIG2" evidence="2">
    <location>
        <begin position="42"/>
        <end position="116"/>
    </location>
</feature>
<dbReference type="EMBL" id="ACNN01000005">
    <property type="protein sequence ID" value="EEN83565.1"/>
    <property type="molecule type" value="Genomic_DNA"/>
</dbReference>
<reference evidence="3 4" key="1">
    <citation type="submission" date="2009-04" db="EMBL/GenBank/DDBJ databases">
        <authorList>
            <person name="Sebastian Y."/>
            <person name="Madupu R."/>
            <person name="Durkin A.S."/>
            <person name="Torralba M."/>
            <person name="Methe B."/>
            <person name="Sutton G.G."/>
            <person name="Strausberg R.L."/>
            <person name="Nelson K.E."/>
        </authorList>
    </citation>
    <scope>NUCLEOTIDE SEQUENCE [LARGE SCALE GENOMIC DNA]</scope>
    <source>
        <strain evidence="4">ATCC 35406 / BCRC 14492 / JCM 8526 / NCTC 13058 / HG 370</strain>
    </source>
</reference>
<dbReference type="STRING" id="553175.POREN0001_1297"/>
<dbReference type="InterPro" id="IPR008964">
    <property type="entry name" value="Invasin/intimin_cell_adhesion"/>
</dbReference>
<evidence type="ECO:0000259" key="2">
    <source>
        <dbReference type="SMART" id="SM00635"/>
    </source>
</evidence>
<feature type="signal peptide" evidence="1">
    <location>
        <begin position="1"/>
        <end position="36"/>
    </location>
</feature>
<feature type="chain" id="PRO_5002926226" evidence="1">
    <location>
        <begin position="37"/>
        <end position="264"/>
    </location>
</feature>
<dbReference type="eggNOG" id="COG4935">
    <property type="taxonomic scope" value="Bacteria"/>
</dbReference>
<dbReference type="Pfam" id="PF02368">
    <property type="entry name" value="Big_2"/>
    <property type="match status" value="1"/>
</dbReference>
<organism evidence="3 4">
    <name type="scientific">Porphyromonas endodontalis (strain ATCC 35406 / DSM 24491 / JCM 8526 / CCUG 16442 / BCRC 14492 / NCTC 13058 / HG 370)</name>
    <name type="common">Bacteroides endodontalis</name>
    <dbReference type="NCBI Taxonomy" id="553175"/>
    <lineage>
        <taxon>Bacteria</taxon>
        <taxon>Pseudomonadati</taxon>
        <taxon>Bacteroidota</taxon>
        <taxon>Bacteroidia</taxon>
        <taxon>Bacteroidales</taxon>
        <taxon>Porphyromonadaceae</taxon>
        <taxon>Porphyromonas</taxon>
    </lineage>
</organism>
<evidence type="ECO:0000313" key="4">
    <source>
        <dbReference type="Proteomes" id="UP000004295"/>
    </source>
</evidence>
<keyword evidence="1" id="KW-0732">Signal</keyword>
<dbReference type="InterPro" id="IPR003343">
    <property type="entry name" value="Big_2"/>
</dbReference>
<accession>C3J854</accession>
<evidence type="ECO:0000313" key="3">
    <source>
        <dbReference type="EMBL" id="EEN83565.1"/>
    </source>
</evidence>
<dbReference type="Proteomes" id="UP000004295">
    <property type="component" value="Unassembled WGS sequence"/>
</dbReference>
<protein>
    <submittedName>
        <fullName evidence="3">Bacterial group 2 Ig-like protein</fullName>
    </submittedName>
</protein>
<proteinExistence type="predicted"/>
<dbReference type="Gene3D" id="2.60.40.1080">
    <property type="match status" value="1"/>
</dbReference>